<name>A0A2R8BE82_9RHOB</name>
<reference evidence="8 9" key="1">
    <citation type="submission" date="2018-03" db="EMBL/GenBank/DDBJ databases">
        <authorList>
            <person name="Keele B.F."/>
        </authorList>
    </citation>
    <scope>NUCLEOTIDE SEQUENCE [LARGE SCALE GENOMIC DNA]</scope>
    <source>
        <strain evidence="8 9">CECT 8599</strain>
    </source>
</reference>
<keyword evidence="1 5" id="KW-0489">Methyltransferase</keyword>
<keyword evidence="3 5" id="KW-0949">S-adenosyl-L-methionine</keyword>
<organism evidence="8 9">
    <name type="scientific">Ascidiaceihabitans donghaensis</name>
    <dbReference type="NCBI Taxonomy" id="1510460"/>
    <lineage>
        <taxon>Bacteria</taxon>
        <taxon>Pseudomonadati</taxon>
        <taxon>Pseudomonadota</taxon>
        <taxon>Alphaproteobacteria</taxon>
        <taxon>Rhodobacterales</taxon>
        <taxon>Paracoccaceae</taxon>
        <taxon>Ascidiaceihabitans</taxon>
    </lineage>
</organism>
<dbReference type="EMBL" id="OMOR01000001">
    <property type="protein sequence ID" value="SPH21386.1"/>
    <property type="molecule type" value="Genomic_DNA"/>
</dbReference>
<dbReference type="AlphaFoldDB" id="A0A2R8BE82"/>
<evidence type="ECO:0000313" key="8">
    <source>
        <dbReference type="EMBL" id="SPH21386.1"/>
    </source>
</evidence>
<dbReference type="Pfam" id="PF01189">
    <property type="entry name" value="Methyltr_RsmB-F"/>
    <property type="match status" value="1"/>
</dbReference>
<evidence type="ECO:0000259" key="7">
    <source>
        <dbReference type="PROSITE" id="PS51686"/>
    </source>
</evidence>
<dbReference type="SUPFAM" id="SSF53335">
    <property type="entry name" value="S-adenosyl-L-methionine-dependent methyltransferases"/>
    <property type="match status" value="1"/>
</dbReference>
<dbReference type="PROSITE" id="PS51686">
    <property type="entry name" value="SAM_MT_RSMB_NOP"/>
    <property type="match status" value="1"/>
</dbReference>
<evidence type="ECO:0000256" key="4">
    <source>
        <dbReference type="ARBA" id="ARBA00022884"/>
    </source>
</evidence>
<protein>
    <submittedName>
        <fullName evidence="8">Ribosomal RNA small subunit methyltransferase B</fullName>
        <ecNumber evidence="8">2.1.1.176</ecNumber>
    </submittedName>
</protein>
<evidence type="ECO:0000256" key="5">
    <source>
        <dbReference type="PROSITE-ProRule" id="PRU01023"/>
    </source>
</evidence>
<dbReference type="GO" id="GO:0003723">
    <property type="term" value="F:RNA binding"/>
    <property type="evidence" value="ECO:0007669"/>
    <property type="project" value="UniProtKB-UniRule"/>
</dbReference>
<dbReference type="GO" id="GO:0001510">
    <property type="term" value="P:RNA methylation"/>
    <property type="evidence" value="ECO:0007669"/>
    <property type="project" value="InterPro"/>
</dbReference>
<dbReference type="InterPro" id="IPR049560">
    <property type="entry name" value="MeTrfase_RsmB-F_NOP2_cat"/>
</dbReference>
<evidence type="ECO:0000256" key="6">
    <source>
        <dbReference type="SAM" id="MobiDB-lite"/>
    </source>
</evidence>
<feature type="region of interest" description="Disordered" evidence="6">
    <location>
        <begin position="90"/>
        <end position="112"/>
    </location>
</feature>
<comment type="caution">
    <text evidence="5">Lacks conserved residue(s) required for the propagation of feature annotation.</text>
</comment>
<evidence type="ECO:0000256" key="2">
    <source>
        <dbReference type="ARBA" id="ARBA00022679"/>
    </source>
</evidence>
<dbReference type="InterPro" id="IPR054728">
    <property type="entry name" value="RsmB-like_ferredoxin"/>
</dbReference>
<evidence type="ECO:0000256" key="3">
    <source>
        <dbReference type="ARBA" id="ARBA00022691"/>
    </source>
</evidence>
<evidence type="ECO:0000256" key="1">
    <source>
        <dbReference type="ARBA" id="ARBA00022603"/>
    </source>
</evidence>
<proteinExistence type="inferred from homology"/>
<sequence>MTPGARVSAAIEILDMIAEGTPVERALTNWARGSRFAGSKDRAAVRDHVFDVQRNLASDRVRGGGASGRQLMLGRLRAQNADLDQIFNAAGHAPSPLSDAERAAGQTPEAQSDQWNLPEWLIPEFEWSLGDRAEAAAHQLQNRAPITLRVNVARTTPSDVAAELAIEGIETQPNPVCDTALTITEGPRKLRNSQPYLHGMVELQDAASQAIASNVQGSSLKVLDYCAGGGGKALALAALGHQVTAHDLNVARMSDLPDRAVRAGVQIMVETPDTLSPDAVFDVVLCDAPCSGSGAWRRSPAGKWTLTQDALSGLTKTQDEILDQAQQHVAPGGQLVFATCSVLRCENEDRADAFVARNPVWNCTDQTRISVSDASDGFFHATFSKLV</sequence>
<feature type="binding site" evidence="5">
    <location>
        <position position="287"/>
    </location>
    <ligand>
        <name>S-adenosyl-L-methionine</name>
        <dbReference type="ChEBI" id="CHEBI:59789"/>
    </ligand>
</feature>
<dbReference type="GO" id="GO:0008173">
    <property type="term" value="F:RNA methyltransferase activity"/>
    <property type="evidence" value="ECO:0007669"/>
    <property type="project" value="InterPro"/>
</dbReference>
<dbReference type="Pfam" id="PF22458">
    <property type="entry name" value="RsmF-B_ferredox"/>
    <property type="match status" value="1"/>
</dbReference>
<dbReference type="RefSeq" id="WP_108828461.1">
    <property type="nucleotide sequence ID" value="NZ_OMOR01000001.1"/>
</dbReference>
<dbReference type="EC" id="2.1.1.176" evidence="8"/>
<accession>A0A2R8BE82</accession>
<gene>
    <name evidence="8" type="primary">rsmB_1</name>
    <name evidence="8" type="ORF">ASD8599_02139</name>
</gene>
<feature type="domain" description="SAM-dependent MTase RsmB/NOP-type" evidence="7">
    <location>
        <begin position="136"/>
        <end position="387"/>
    </location>
</feature>
<dbReference type="InterPro" id="IPR023267">
    <property type="entry name" value="RCMT"/>
</dbReference>
<dbReference type="PRINTS" id="PR02008">
    <property type="entry name" value="RCMTFAMILY"/>
</dbReference>
<dbReference type="OrthoDB" id="9810297at2"/>
<feature type="binding site" evidence="5">
    <location>
        <position position="247"/>
    </location>
    <ligand>
        <name>S-adenosyl-L-methionine</name>
        <dbReference type="ChEBI" id="CHEBI:59789"/>
    </ligand>
</feature>
<dbReference type="InterPro" id="IPR029063">
    <property type="entry name" value="SAM-dependent_MTases_sf"/>
</dbReference>
<dbReference type="Gene3D" id="3.30.70.1170">
    <property type="entry name" value="Sun protein, domain 3"/>
    <property type="match status" value="1"/>
</dbReference>
<dbReference type="PANTHER" id="PTHR22807:SF53">
    <property type="entry name" value="RIBOSOMAL RNA SMALL SUBUNIT METHYLTRANSFERASE B-RELATED"/>
    <property type="match status" value="1"/>
</dbReference>
<dbReference type="InterPro" id="IPR001678">
    <property type="entry name" value="MeTrfase_RsmB-F_NOP2_dom"/>
</dbReference>
<keyword evidence="2 5" id="KW-0808">Transferase</keyword>
<keyword evidence="4 5" id="KW-0694">RNA-binding</keyword>
<dbReference type="Gene3D" id="3.40.50.150">
    <property type="entry name" value="Vaccinia Virus protein VP39"/>
    <property type="match status" value="1"/>
</dbReference>
<feature type="active site" description="Nucleophile" evidence="5">
    <location>
        <position position="340"/>
    </location>
</feature>
<comment type="similarity">
    <text evidence="5">Belongs to the class I-like SAM-binding methyltransferase superfamily. RsmB/NOP family.</text>
</comment>
<dbReference type="CDD" id="cd02440">
    <property type="entry name" value="AdoMet_MTases"/>
    <property type="match status" value="1"/>
</dbReference>
<dbReference type="PANTHER" id="PTHR22807">
    <property type="entry name" value="NOP2 YEAST -RELATED NOL1/NOP2/FMU SUN DOMAIN-CONTAINING"/>
    <property type="match status" value="1"/>
</dbReference>
<evidence type="ECO:0000313" key="9">
    <source>
        <dbReference type="Proteomes" id="UP000244880"/>
    </source>
</evidence>
<dbReference type="Proteomes" id="UP000244880">
    <property type="component" value="Unassembled WGS sequence"/>
</dbReference>
<keyword evidence="9" id="KW-1185">Reference proteome</keyword>